<keyword evidence="3" id="KW-1185">Reference proteome</keyword>
<feature type="domain" description="AsmA" evidence="1">
    <location>
        <begin position="1"/>
        <end position="169"/>
    </location>
</feature>
<feature type="domain" description="AsmA" evidence="1">
    <location>
        <begin position="501"/>
        <end position="693"/>
    </location>
</feature>
<gene>
    <name evidence="2" type="ORF">WJU16_25095</name>
</gene>
<sequence length="809" mass="91334">MPRWLRITLITAGSLVLLVVVLWLVLALVIRSRKADILAEITRQLSERLNGDLVIRDMEPSLVRSFPQISVTLKDVSLKDSLYDRHHHALLDLKEVYVKVHTFALIRRSVSIREVSIEHGEVYLYTDSLGYSNGYLLKGKDRKKDSTAAKPSPVISAFSFKDVRITLENQQKWKHFQFDVKQLEGRMQENDSGWQARIHPEILIADMQFNTTKGSYAKGKTLSGPMDLKFIAADKKLRIPQQMIRFDQQPVQLAGEFIFSETPPAFHLQINADNIPFKFATTLVTPNITAKLSPIDFAQPLNVAADIRGHMKFRDTPYVRVTWQVRDNRLTGANLALEKVNFDGAFLNEVFPGQGHNDANSRLSVYRFSAEYDSIPVTADTIRILNLQKPLLTGRFRSKFPLVRLTHALDHHLFHFNAGQAEVDLQYAGSWDAKDTLAGSLEGFVQIKDGAFTYVPRNLAVSDCNARLDFTQGHLYLRDIRVQSGASKVEMDGSILNILNLYFSAPEKIVLNWNVRSPMINLNEFQSLFGRRAKDKSHAQTRQNRHMRARFSRQLDTMLELSSVHMKVALDKVRYRKFNASNVKADVQMGQDGVRFNNVGLNAVGGQMQLSGAIIQQPKGDRFNVDADIRQVQVDQLFHAFENFGQDGITAKNLRGVFSAKVKVTGGVKEDISIQPKSINGSVSFNLNKGALLNFEPLVNVGKFVFRKRDMSNITFENIRNTLDIRGNKIYIHPMLIASSVLNIEVEGTYGIPKGTDIKLKVPLRNPKKDELVTDAEELRKRRKSGIVVNLHAVDGDDGKVKFKLGKGD</sequence>
<dbReference type="RefSeq" id="WP_341836099.1">
    <property type="nucleotide sequence ID" value="NZ_CP149822.1"/>
</dbReference>
<dbReference type="Proteomes" id="UP001485459">
    <property type="component" value="Chromosome"/>
</dbReference>
<evidence type="ECO:0000259" key="1">
    <source>
        <dbReference type="Pfam" id="PF05170"/>
    </source>
</evidence>
<proteinExistence type="predicted"/>
<evidence type="ECO:0000313" key="3">
    <source>
        <dbReference type="Proteomes" id="UP001485459"/>
    </source>
</evidence>
<dbReference type="EMBL" id="CP149822">
    <property type="protein sequence ID" value="WZN41244.1"/>
    <property type="molecule type" value="Genomic_DNA"/>
</dbReference>
<dbReference type="InterPro" id="IPR052894">
    <property type="entry name" value="AsmA-related"/>
</dbReference>
<dbReference type="InterPro" id="IPR007844">
    <property type="entry name" value="AsmA"/>
</dbReference>
<organism evidence="2 3">
    <name type="scientific">Chitinophaga pollutisoli</name>
    <dbReference type="NCBI Taxonomy" id="3133966"/>
    <lineage>
        <taxon>Bacteria</taxon>
        <taxon>Pseudomonadati</taxon>
        <taxon>Bacteroidota</taxon>
        <taxon>Chitinophagia</taxon>
        <taxon>Chitinophagales</taxon>
        <taxon>Chitinophagaceae</taxon>
        <taxon>Chitinophaga</taxon>
    </lineage>
</organism>
<name>A0ABZ2YND0_9BACT</name>
<dbReference type="Pfam" id="PF05170">
    <property type="entry name" value="AsmA"/>
    <property type="match status" value="2"/>
</dbReference>
<protein>
    <submittedName>
        <fullName evidence="2">AsmA-like C-terminal region-containing protein</fullName>
    </submittedName>
</protein>
<dbReference type="PANTHER" id="PTHR30441:SF8">
    <property type="entry name" value="DUF748 DOMAIN-CONTAINING PROTEIN"/>
    <property type="match status" value="1"/>
</dbReference>
<reference evidence="3" key="1">
    <citation type="submission" date="2024-03" db="EMBL/GenBank/DDBJ databases">
        <title>Chitinophaga horti sp. nov., isolated from garden soil.</title>
        <authorList>
            <person name="Lee D.S."/>
            <person name="Han D.M."/>
            <person name="Baek J.H."/>
            <person name="Choi D.G."/>
            <person name="Jeon J.H."/>
            <person name="Jeon C.O."/>
        </authorList>
    </citation>
    <scope>NUCLEOTIDE SEQUENCE [LARGE SCALE GENOMIC DNA]</scope>
    <source>
        <strain evidence="3">GPA1</strain>
    </source>
</reference>
<dbReference type="PANTHER" id="PTHR30441">
    <property type="entry name" value="DUF748 DOMAIN-CONTAINING PROTEIN"/>
    <property type="match status" value="1"/>
</dbReference>
<accession>A0ABZ2YND0</accession>
<evidence type="ECO:0000313" key="2">
    <source>
        <dbReference type="EMBL" id="WZN41244.1"/>
    </source>
</evidence>